<reference evidence="2" key="1">
    <citation type="submission" date="2019-11" db="EMBL/GenBank/DDBJ databases">
        <authorList>
            <person name="Feng L."/>
        </authorList>
    </citation>
    <scope>NUCLEOTIDE SEQUENCE</scope>
    <source>
        <strain evidence="2">PclaraLFYP37</strain>
    </source>
</reference>
<dbReference type="RefSeq" id="WP_412442735.1">
    <property type="nucleotide sequence ID" value="NZ_CACRUT010000016.1"/>
</dbReference>
<dbReference type="SUPFAM" id="SSF82153">
    <property type="entry name" value="FAS1 domain"/>
    <property type="match status" value="4"/>
</dbReference>
<dbReference type="PANTHER" id="PTHR10900">
    <property type="entry name" value="PERIOSTIN-RELATED"/>
    <property type="match status" value="1"/>
</dbReference>
<dbReference type="PANTHER" id="PTHR10900:SF77">
    <property type="entry name" value="FI19380P1"/>
    <property type="match status" value="1"/>
</dbReference>
<dbReference type="AlphaFoldDB" id="A0A6N3F3B3"/>
<dbReference type="PROSITE" id="PS50213">
    <property type="entry name" value="FAS1"/>
    <property type="match status" value="1"/>
</dbReference>
<dbReference type="EMBL" id="CACRUT010000016">
    <property type="protein sequence ID" value="VYU46505.1"/>
    <property type="molecule type" value="Genomic_DNA"/>
</dbReference>
<evidence type="ECO:0000259" key="1">
    <source>
        <dbReference type="PROSITE" id="PS50213"/>
    </source>
</evidence>
<dbReference type="Gene3D" id="2.30.180.10">
    <property type="entry name" value="FAS1 domain"/>
    <property type="match status" value="2"/>
</dbReference>
<accession>A0A6N3F3B3</accession>
<dbReference type="InterPro" id="IPR000782">
    <property type="entry name" value="FAS1_domain"/>
</dbReference>
<name>A0A6N3F3B3_9BACT</name>
<dbReference type="InterPro" id="IPR036378">
    <property type="entry name" value="FAS1_dom_sf"/>
</dbReference>
<proteinExistence type="predicted"/>
<feature type="domain" description="FAS1" evidence="1">
    <location>
        <begin position="687"/>
        <end position="881"/>
    </location>
</feature>
<dbReference type="InterPro" id="IPR050904">
    <property type="entry name" value="Adhesion/Biosynth-related"/>
</dbReference>
<protein>
    <submittedName>
        <fullName evidence="2">Fasciclin domain protein</fullName>
    </submittedName>
</protein>
<evidence type="ECO:0000313" key="2">
    <source>
        <dbReference type="EMBL" id="VYU46505.1"/>
    </source>
</evidence>
<organism evidence="2">
    <name type="scientific">Paraprevotella clara</name>
    <dbReference type="NCBI Taxonomy" id="454154"/>
    <lineage>
        <taxon>Bacteria</taxon>
        <taxon>Pseudomonadati</taxon>
        <taxon>Bacteroidota</taxon>
        <taxon>Bacteroidia</taxon>
        <taxon>Bacteroidales</taxon>
        <taxon>Prevotellaceae</taxon>
        <taxon>Paraprevotella</taxon>
    </lineage>
</organism>
<sequence>MHAERNVKQVVRWCLYIVLGFPLLNSCKDDYIYDNEEPSWLGANIYEYLESSGQFDCYLALVNDLGYKETLRLTGSKTMFPANDEAFSRYFLSKGLTGDGPTLIHNMSASEKRYLFNSSMLNMTYLSHMLANVSSNDQGIGEGIALRRATSASYLDSISFVKPAALPKTAFWNRFRERKGAYLADNGSKMVLYWTPEFFSTSGLTEADWAVIMKGETDKPYDTQGFYVNDAHVESNRKDVTCKNGYLHIADDVVAPAPNMSEVINSTAEMNTFAGLMEKFAYPYYDGSVDDAVKAYYGAGSIEDSVFVKRYFNQTDFSSDPDEKVDIMGYGTLAFDPSNNVYGGNTDMGVMFVPSDAAMEDYWESSRGQFLRDSYGDWDEVPTNVISVFLQNHQRLSFLTSLPHNWDIMTDNAGFEMSVKEEDVQKAYIACNGIVYMTDKVYPPVDYQAVYGPVLTADTTTTMSAAIKNDDMDDVNNLKYHLYLRSMDNQYNLLVPTDDAMANYRDPITWALWANEGVDKREIWSFYVKMGKVVADVYDTNEDGSKGALLRTVGADALDTEGAEEVANRLQDILDMHIVVADNEDEPLSGFIDEGTLPYVLTKGGSVLAVSGTGEQVKVQGGGDQEMGLPEAEVVTLEKDHRKARYEMDNGRTFFIDRILQDPFKSVYYTMSANEDYRAFFDLLVGNDDVFLSLADNEDYKDIEPIFETSEGENSKMSGIGPVVTSFNNFRYTVLVPTRAALEEAFRDDPDLHTWDEISAQTDLDVKADWTRYLLNFLRFHFIDGMLPVSGVSYQDKAYPTAARDDKGIFVYVKASSDGSSITFEPENGSGGPQQAKVITSNQEDYNVLTRDYIVNANDYTLATQILSSSKAVLHLVDHAINYQK</sequence>
<gene>
    <name evidence="2" type="ORF">PCLFYP37_03000</name>
</gene>